<dbReference type="InterPro" id="IPR010998">
    <property type="entry name" value="Integrase_recombinase_N"/>
</dbReference>
<dbReference type="GO" id="GO:0006310">
    <property type="term" value="P:DNA recombination"/>
    <property type="evidence" value="ECO:0007669"/>
    <property type="project" value="UniProtKB-KW"/>
</dbReference>
<protein>
    <submittedName>
        <fullName evidence="6">Tyrosine-type recombinase/integrase</fullName>
    </submittedName>
</protein>
<dbReference type="EMBL" id="WNJO01000007">
    <property type="protein sequence ID" value="MTV82489.1"/>
    <property type="molecule type" value="Genomic_DNA"/>
</dbReference>
<dbReference type="PANTHER" id="PTHR30629:SF2">
    <property type="entry name" value="PROPHAGE INTEGRASE INTS-RELATED"/>
    <property type="match status" value="1"/>
</dbReference>
<gene>
    <name evidence="6" type="ORF">GM612_07480</name>
</gene>
<dbReference type="InterPro" id="IPR011010">
    <property type="entry name" value="DNA_brk_join_enz"/>
</dbReference>
<sequence length="203" mass="23828">MSFDQKGFQHPKHMTYQQAYDGWLTEYVNTVRESTLVKTMGYFKNHILPAFGKRRIDKITIPYTQSVVNDWAKDMTKYKTILNYAGAVFQYAIKLDIIEKDPTKFVVRPAIKQTVNQDNWFNFYDKNELKRFLACLADEDRQNGNHQTNTLFRLLAFTGIRKGEALALTWKDVNFTKRTLNINKALTRGKNSRLYVHFPKTVN</sequence>
<dbReference type="InterPro" id="IPR013762">
    <property type="entry name" value="Integrase-like_cat_sf"/>
</dbReference>
<evidence type="ECO:0000313" key="7">
    <source>
        <dbReference type="Proteomes" id="UP000466388"/>
    </source>
</evidence>
<dbReference type="Proteomes" id="UP000466388">
    <property type="component" value="Unassembled WGS sequence"/>
</dbReference>
<keyword evidence="4" id="KW-0233">DNA recombination</keyword>
<evidence type="ECO:0000256" key="2">
    <source>
        <dbReference type="ARBA" id="ARBA00022908"/>
    </source>
</evidence>
<dbReference type="Gene3D" id="1.10.443.10">
    <property type="entry name" value="Intergrase catalytic core"/>
    <property type="match status" value="1"/>
</dbReference>
<dbReference type="InterPro" id="IPR004107">
    <property type="entry name" value="Integrase_SAM-like_N"/>
</dbReference>
<organism evidence="6 7">
    <name type="scientific">Secundilactobacillus folii</name>
    <dbReference type="NCBI Taxonomy" id="2678357"/>
    <lineage>
        <taxon>Bacteria</taxon>
        <taxon>Bacillati</taxon>
        <taxon>Bacillota</taxon>
        <taxon>Bacilli</taxon>
        <taxon>Lactobacillales</taxon>
        <taxon>Lactobacillaceae</taxon>
        <taxon>Secundilactobacillus</taxon>
    </lineage>
</organism>
<keyword evidence="7" id="KW-1185">Reference proteome</keyword>
<comment type="similarity">
    <text evidence="1">Belongs to the 'phage' integrase family.</text>
</comment>
<proteinExistence type="inferred from homology"/>
<dbReference type="PROSITE" id="PS51898">
    <property type="entry name" value="TYR_RECOMBINASE"/>
    <property type="match status" value="1"/>
</dbReference>
<evidence type="ECO:0000256" key="3">
    <source>
        <dbReference type="ARBA" id="ARBA00023125"/>
    </source>
</evidence>
<feature type="domain" description="Tyr recombinase" evidence="5">
    <location>
        <begin position="118"/>
        <end position="203"/>
    </location>
</feature>
<dbReference type="GO" id="GO:0003677">
    <property type="term" value="F:DNA binding"/>
    <property type="evidence" value="ECO:0007669"/>
    <property type="project" value="UniProtKB-KW"/>
</dbReference>
<dbReference type="Pfam" id="PF14659">
    <property type="entry name" value="Phage_int_SAM_3"/>
    <property type="match status" value="1"/>
</dbReference>
<dbReference type="PANTHER" id="PTHR30629">
    <property type="entry name" value="PROPHAGE INTEGRASE"/>
    <property type="match status" value="1"/>
</dbReference>
<accession>A0A7X2XVM1</accession>
<comment type="caution">
    <text evidence="6">The sequence shown here is derived from an EMBL/GenBank/DDBJ whole genome shotgun (WGS) entry which is preliminary data.</text>
</comment>
<reference evidence="6 7" key="1">
    <citation type="submission" date="2019-11" db="EMBL/GenBank/DDBJ databases">
        <title>Lactobacillus sp. nov. CRM56-3, isolated from fermented tea leaves.</title>
        <authorList>
            <person name="Phuengjayaem S."/>
            <person name="Tanasupawat S."/>
        </authorList>
    </citation>
    <scope>NUCLEOTIDE SEQUENCE [LARGE SCALE GENOMIC DNA]</scope>
    <source>
        <strain evidence="6 7">CRM56-3</strain>
    </source>
</reference>
<evidence type="ECO:0000313" key="6">
    <source>
        <dbReference type="EMBL" id="MTV82489.1"/>
    </source>
</evidence>
<dbReference type="Pfam" id="PF00589">
    <property type="entry name" value="Phage_integrase"/>
    <property type="match status" value="1"/>
</dbReference>
<evidence type="ECO:0000256" key="1">
    <source>
        <dbReference type="ARBA" id="ARBA00008857"/>
    </source>
</evidence>
<keyword evidence="3" id="KW-0238">DNA-binding</keyword>
<keyword evidence="2" id="KW-0229">DNA integration</keyword>
<dbReference type="InterPro" id="IPR002104">
    <property type="entry name" value="Integrase_catalytic"/>
</dbReference>
<name>A0A7X2XVM1_9LACO</name>
<evidence type="ECO:0000256" key="4">
    <source>
        <dbReference type="ARBA" id="ARBA00023172"/>
    </source>
</evidence>
<dbReference type="InterPro" id="IPR050808">
    <property type="entry name" value="Phage_Integrase"/>
</dbReference>
<dbReference type="Gene3D" id="1.10.150.130">
    <property type="match status" value="1"/>
</dbReference>
<dbReference type="SUPFAM" id="SSF56349">
    <property type="entry name" value="DNA breaking-rejoining enzymes"/>
    <property type="match status" value="1"/>
</dbReference>
<dbReference type="AlphaFoldDB" id="A0A7X2XVM1"/>
<dbReference type="GO" id="GO:0015074">
    <property type="term" value="P:DNA integration"/>
    <property type="evidence" value="ECO:0007669"/>
    <property type="project" value="UniProtKB-KW"/>
</dbReference>
<evidence type="ECO:0000259" key="5">
    <source>
        <dbReference type="PROSITE" id="PS51898"/>
    </source>
</evidence>
<dbReference type="RefSeq" id="WP_155431757.1">
    <property type="nucleotide sequence ID" value="NZ_WNJO01000007.1"/>
</dbReference>